<reference evidence="4" key="1">
    <citation type="journal article" date="2019" name="Int. J. Syst. Evol. Microbiol.">
        <title>The Global Catalogue of Microorganisms (GCM) 10K type strain sequencing project: providing services to taxonomists for standard genome sequencing and annotation.</title>
        <authorList>
            <consortium name="The Broad Institute Genomics Platform"/>
            <consortium name="The Broad Institute Genome Sequencing Center for Infectious Disease"/>
            <person name="Wu L."/>
            <person name="Ma J."/>
        </authorList>
    </citation>
    <scope>NUCLEOTIDE SEQUENCE [LARGE SCALE GENOMIC DNA]</scope>
    <source>
        <strain evidence="4">CCUG 50347</strain>
    </source>
</reference>
<dbReference type="Gene3D" id="3.30.530.20">
    <property type="match status" value="1"/>
</dbReference>
<dbReference type="InterPro" id="IPR013538">
    <property type="entry name" value="ASHA1/2-like_C"/>
</dbReference>
<feature type="domain" description="Activator of Hsp90 ATPase homologue 1/2-like C-terminal" evidence="2">
    <location>
        <begin position="17"/>
        <end position="132"/>
    </location>
</feature>
<dbReference type="SUPFAM" id="SSF55961">
    <property type="entry name" value="Bet v1-like"/>
    <property type="match status" value="1"/>
</dbReference>
<protein>
    <submittedName>
        <fullName evidence="3">SRPBCC domain-containing protein</fullName>
    </submittedName>
</protein>
<keyword evidence="4" id="KW-1185">Reference proteome</keyword>
<organism evidence="3 4">
    <name type="scientific">Actinomycetospora chibensis</name>
    <dbReference type="NCBI Taxonomy" id="663606"/>
    <lineage>
        <taxon>Bacteria</taxon>
        <taxon>Bacillati</taxon>
        <taxon>Actinomycetota</taxon>
        <taxon>Actinomycetes</taxon>
        <taxon>Pseudonocardiales</taxon>
        <taxon>Pseudonocardiaceae</taxon>
        <taxon>Actinomycetospora</taxon>
    </lineage>
</organism>
<dbReference type="RefSeq" id="WP_274190270.1">
    <property type="nucleotide sequence ID" value="NZ_BAABHN010000002.1"/>
</dbReference>
<dbReference type="CDD" id="cd07814">
    <property type="entry name" value="SRPBCC_CalC_Aha1-like"/>
    <property type="match status" value="1"/>
</dbReference>
<sequence length="141" mass="16031">MSYRRTGSIEVDQFIRATPARVWAALTDPETHARWWAPGDVADVVGHEFHLEMPGFGSVPCRVVASVPHERFVYTFNEVWTLTWRLVPEGDGTRLLLEHAGFDLDDHRQRDACERMGPGWRDTVLPRLAELAEDLAAHGRV</sequence>
<evidence type="ECO:0000256" key="1">
    <source>
        <dbReference type="ARBA" id="ARBA00006817"/>
    </source>
</evidence>
<comment type="similarity">
    <text evidence="1">Belongs to the AHA1 family.</text>
</comment>
<evidence type="ECO:0000313" key="3">
    <source>
        <dbReference type="EMBL" id="MFC4830979.1"/>
    </source>
</evidence>
<gene>
    <name evidence="3" type="ORF">ACFPEL_01040</name>
</gene>
<evidence type="ECO:0000259" key="2">
    <source>
        <dbReference type="Pfam" id="PF08327"/>
    </source>
</evidence>
<accession>A0ABV9RBM3</accession>
<comment type="caution">
    <text evidence="3">The sequence shown here is derived from an EMBL/GenBank/DDBJ whole genome shotgun (WGS) entry which is preliminary data.</text>
</comment>
<proteinExistence type="inferred from homology"/>
<dbReference type="Proteomes" id="UP001595909">
    <property type="component" value="Unassembled WGS sequence"/>
</dbReference>
<evidence type="ECO:0000313" key="4">
    <source>
        <dbReference type="Proteomes" id="UP001595909"/>
    </source>
</evidence>
<dbReference type="InterPro" id="IPR023393">
    <property type="entry name" value="START-like_dom_sf"/>
</dbReference>
<dbReference type="Pfam" id="PF08327">
    <property type="entry name" value="AHSA1"/>
    <property type="match status" value="1"/>
</dbReference>
<name>A0ABV9RBM3_9PSEU</name>
<dbReference type="EMBL" id="JBHSIM010000002">
    <property type="protein sequence ID" value="MFC4830979.1"/>
    <property type="molecule type" value="Genomic_DNA"/>
</dbReference>